<keyword evidence="1" id="KW-0812">Transmembrane</keyword>
<comment type="caution">
    <text evidence="2">The sequence shown here is derived from an EMBL/GenBank/DDBJ whole genome shotgun (WGS) entry which is preliminary data.</text>
</comment>
<dbReference type="AlphaFoldDB" id="R8VZL2"/>
<proteinExistence type="predicted"/>
<keyword evidence="3" id="KW-1185">Reference proteome</keyword>
<dbReference type="PATRIC" id="fig|1203606.4.peg.991"/>
<protein>
    <submittedName>
        <fullName evidence="2">Uncharacterized protein</fullName>
    </submittedName>
</protein>
<gene>
    <name evidence="2" type="ORF">HMPREF1526_01031</name>
</gene>
<dbReference type="EMBL" id="AQOB01000004">
    <property type="protein sequence ID" value="EOQ38003.1"/>
    <property type="molecule type" value="Genomic_DNA"/>
</dbReference>
<dbReference type="HOGENOM" id="CLU_193763_0_0_9"/>
<name>R8VZL2_9FIRM</name>
<feature type="transmembrane region" description="Helical" evidence="1">
    <location>
        <begin position="7"/>
        <end position="30"/>
    </location>
</feature>
<organism evidence="2 3">
    <name type="scientific">Butyricicoccus pullicaecorum 1.2</name>
    <dbReference type="NCBI Taxonomy" id="1203606"/>
    <lineage>
        <taxon>Bacteria</taxon>
        <taxon>Bacillati</taxon>
        <taxon>Bacillota</taxon>
        <taxon>Clostridia</taxon>
        <taxon>Eubacteriales</taxon>
        <taxon>Butyricicoccaceae</taxon>
        <taxon>Butyricicoccus</taxon>
    </lineage>
</organism>
<dbReference type="RefSeq" id="WP_016147221.1">
    <property type="nucleotide sequence ID" value="NZ_KB976103.1"/>
</dbReference>
<dbReference type="Proteomes" id="UP000013981">
    <property type="component" value="Unassembled WGS sequence"/>
</dbReference>
<keyword evidence="1" id="KW-0472">Membrane</keyword>
<reference evidence="2 3" key="1">
    <citation type="submission" date="2013-01" db="EMBL/GenBank/DDBJ databases">
        <title>The Genome Sequence of Butyricicoccus pullicaecorum 1.2.</title>
        <authorList>
            <consortium name="The Broad Institute Genome Sequencing Platform"/>
            <person name="Earl A."/>
            <person name="Ward D."/>
            <person name="Feldgarden M."/>
            <person name="Gevers D."/>
            <person name="Van Immerseel F."/>
            <person name="Eeckhaut V."/>
            <person name="Walker B."/>
            <person name="Young S.K."/>
            <person name="Zeng Q."/>
            <person name="Gargeya S."/>
            <person name="Fitzgerald M."/>
            <person name="Haas B."/>
            <person name="Abouelleil A."/>
            <person name="Alvarado L."/>
            <person name="Arachchi H.M."/>
            <person name="Berlin A.M."/>
            <person name="Chapman S.B."/>
            <person name="Dewar J."/>
            <person name="Goldberg J."/>
            <person name="Griggs A."/>
            <person name="Gujja S."/>
            <person name="Hansen M."/>
            <person name="Howarth C."/>
            <person name="Imamovic A."/>
            <person name="Larimer J."/>
            <person name="McCowan C."/>
            <person name="Murphy C."/>
            <person name="Neiman D."/>
            <person name="Pearson M."/>
            <person name="Priest M."/>
            <person name="Roberts A."/>
            <person name="Saif S."/>
            <person name="Shea T."/>
            <person name="Sisk P."/>
            <person name="Sykes S."/>
            <person name="Wortman J."/>
            <person name="Nusbaum C."/>
            <person name="Birren B."/>
        </authorList>
    </citation>
    <scope>NUCLEOTIDE SEQUENCE [LARGE SCALE GENOMIC DNA]</scope>
    <source>
        <strain evidence="2 3">1.2</strain>
    </source>
</reference>
<keyword evidence="1" id="KW-1133">Transmembrane helix</keyword>
<dbReference type="OrthoDB" id="2085427at2"/>
<evidence type="ECO:0000256" key="1">
    <source>
        <dbReference type="SAM" id="Phobius"/>
    </source>
</evidence>
<accession>R8VZL2</accession>
<evidence type="ECO:0000313" key="2">
    <source>
        <dbReference type="EMBL" id="EOQ38003.1"/>
    </source>
</evidence>
<feature type="transmembrane region" description="Helical" evidence="1">
    <location>
        <begin position="50"/>
        <end position="73"/>
    </location>
</feature>
<sequence>MKKLILGIAVMAIGAISTISIIVATVLSPLNPYSYNGIGGWYGCLLGMDLVMPFTISIIVAIIGLAIAVWGVFDKNN</sequence>
<evidence type="ECO:0000313" key="3">
    <source>
        <dbReference type="Proteomes" id="UP000013981"/>
    </source>
</evidence>